<name>A0A9Q0S457_9DIPT</name>
<gene>
    <name evidence="4" type="primary">ttk_4</name>
    <name evidence="4" type="ORF">Bhyg_09125</name>
</gene>
<evidence type="ECO:0000256" key="2">
    <source>
        <dbReference type="ARBA" id="ARBA00023242"/>
    </source>
</evidence>
<dbReference type="Gene3D" id="3.30.710.10">
    <property type="entry name" value="Potassium Channel Kv1.1, Chain A"/>
    <property type="match status" value="1"/>
</dbReference>
<dbReference type="GO" id="GO:0006357">
    <property type="term" value="P:regulation of transcription by RNA polymerase II"/>
    <property type="evidence" value="ECO:0007669"/>
    <property type="project" value="TreeGrafter"/>
</dbReference>
<evidence type="ECO:0000313" key="4">
    <source>
        <dbReference type="EMBL" id="KAJ6644159.1"/>
    </source>
</evidence>
<dbReference type="SUPFAM" id="SSF54695">
    <property type="entry name" value="POZ domain"/>
    <property type="match status" value="1"/>
</dbReference>
<keyword evidence="5" id="KW-1185">Reference proteome</keyword>
<evidence type="ECO:0000313" key="5">
    <source>
        <dbReference type="Proteomes" id="UP001151699"/>
    </source>
</evidence>
<feature type="domain" description="BTB" evidence="3">
    <location>
        <begin position="64"/>
        <end position="120"/>
    </location>
</feature>
<sequence>MDLMFSLSICCFVSVEMRRTKEFFVNSRTEIIKMFRQPVRISLSDHHSMFISAFTTLLDNGALVDVTLAAEGRSIKAHKVVLSACSSYFKSLFIENPYVHYADLKLIVDFMYYGEVEVPDEQIYARN</sequence>
<accession>A0A9Q0S457</accession>
<dbReference type="PROSITE" id="PS50097">
    <property type="entry name" value="BTB"/>
    <property type="match status" value="1"/>
</dbReference>
<dbReference type="AlphaFoldDB" id="A0A9Q0S457"/>
<protein>
    <submittedName>
        <fullName evidence="4">Protein tramtrack, beta isoform</fullName>
    </submittedName>
</protein>
<dbReference type="Pfam" id="PF00651">
    <property type="entry name" value="BTB"/>
    <property type="match status" value="1"/>
</dbReference>
<dbReference type="OrthoDB" id="6425912at2759"/>
<dbReference type="InterPro" id="IPR051095">
    <property type="entry name" value="Dros_DevTransReg"/>
</dbReference>
<dbReference type="InterPro" id="IPR000210">
    <property type="entry name" value="BTB/POZ_dom"/>
</dbReference>
<comment type="caution">
    <text evidence="4">The sequence shown here is derived from an EMBL/GenBank/DDBJ whole genome shotgun (WGS) entry which is preliminary data.</text>
</comment>
<dbReference type="EMBL" id="WJQU01000002">
    <property type="protein sequence ID" value="KAJ6644159.1"/>
    <property type="molecule type" value="Genomic_DNA"/>
</dbReference>
<dbReference type="PANTHER" id="PTHR23110:SF81">
    <property type="entry name" value="BTB-PROTEIN-VII, ISOFORM F-RELATED"/>
    <property type="match status" value="1"/>
</dbReference>
<comment type="subcellular location">
    <subcellularLocation>
        <location evidence="1">Nucleus</location>
    </subcellularLocation>
</comment>
<dbReference type="Proteomes" id="UP001151699">
    <property type="component" value="Chromosome B"/>
</dbReference>
<evidence type="ECO:0000256" key="1">
    <source>
        <dbReference type="ARBA" id="ARBA00004123"/>
    </source>
</evidence>
<keyword evidence="2" id="KW-0539">Nucleus</keyword>
<dbReference type="GO" id="GO:0005634">
    <property type="term" value="C:nucleus"/>
    <property type="evidence" value="ECO:0007669"/>
    <property type="project" value="UniProtKB-SubCell"/>
</dbReference>
<evidence type="ECO:0000259" key="3">
    <source>
        <dbReference type="PROSITE" id="PS50097"/>
    </source>
</evidence>
<proteinExistence type="predicted"/>
<reference evidence="4" key="1">
    <citation type="submission" date="2022-07" db="EMBL/GenBank/DDBJ databases">
        <authorList>
            <person name="Trinca V."/>
            <person name="Uliana J.V.C."/>
            <person name="Torres T.T."/>
            <person name="Ward R.J."/>
            <person name="Monesi N."/>
        </authorList>
    </citation>
    <scope>NUCLEOTIDE SEQUENCE</scope>
    <source>
        <strain evidence="4">HSMRA1968</strain>
        <tissue evidence="4">Whole embryos</tissue>
    </source>
</reference>
<organism evidence="4 5">
    <name type="scientific">Pseudolycoriella hygida</name>
    <dbReference type="NCBI Taxonomy" id="35572"/>
    <lineage>
        <taxon>Eukaryota</taxon>
        <taxon>Metazoa</taxon>
        <taxon>Ecdysozoa</taxon>
        <taxon>Arthropoda</taxon>
        <taxon>Hexapoda</taxon>
        <taxon>Insecta</taxon>
        <taxon>Pterygota</taxon>
        <taxon>Neoptera</taxon>
        <taxon>Endopterygota</taxon>
        <taxon>Diptera</taxon>
        <taxon>Nematocera</taxon>
        <taxon>Sciaroidea</taxon>
        <taxon>Sciaridae</taxon>
        <taxon>Pseudolycoriella</taxon>
    </lineage>
</organism>
<dbReference type="InterPro" id="IPR011333">
    <property type="entry name" value="SKP1/BTB/POZ_sf"/>
</dbReference>
<dbReference type="SMART" id="SM00225">
    <property type="entry name" value="BTB"/>
    <property type="match status" value="1"/>
</dbReference>
<dbReference type="PANTHER" id="PTHR23110">
    <property type="entry name" value="BTB DOMAIN TRANSCRIPTION FACTOR"/>
    <property type="match status" value="1"/>
</dbReference>